<dbReference type="EMBL" id="MPVP01000093">
    <property type="protein sequence ID" value="OMD33149.1"/>
    <property type="molecule type" value="Genomic_DNA"/>
</dbReference>
<dbReference type="Proteomes" id="UP000187158">
    <property type="component" value="Unassembled WGS sequence"/>
</dbReference>
<dbReference type="SUPFAM" id="SSF52200">
    <property type="entry name" value="Toll/Interleukin receptor TIR domain"/>
    <property type="match status" value="1"/>
</dbReference>
<dbReference type="PROSITE" id="PS51534">
    <property type="entry name" value="SEFIR"/>
    <property type="match status" value="1"/>
</dbReference>
<gene>
    <name evidence="2" type="ORF">BSO21_15720</name>
</gene>
<evidence type="ECO:0000313" key="2">
    <source>
        <dbReference type="EMBL" id="OMD33149.1"/>
    </source>
</evidence>
<organism evidence="2 3">
    <name type="scientific">Paenibacillus odorifer</name>
    <dbReference type="NCBI Taxonomy" id="189426"/>
    <lineage>
        <taxon>Bacteria</taxon>
        <taxon>Bacillati</taxon>
        <taxon>Bacillota</taxon>
        <taxon>Bacilli</taxon>
        <taxon>Bacillales</taxon>
        <taxon>Paenibacillaceae</taxon>
        <taxon>Paenibacillus</taxon>
    </lineage>
</organism>
<dbReference type="InterPro" id="IPR035897">
    <property type="entry name" value="Toll_tir_struct_dom_sf"/>
</dbReference>
<evidence type="ECO:0000259" key="1">
    <source>
        <dbReference type="PROSITE" id="PS51534"/>
    </source>
</evidence>
<name>A0ABX3GMD4_9BACL</name>
<comment type="caution">
    <text evidence="2">The sequence shown here is derived from an EMBL/GenBank/DDBJ whole genome shotgun (WGS) entry which is preliminary data.</text>
</comment>
<sequence>MNQRVIENPKVFISYSWTTPEHEVWVVELGARLRENGVDVILDKWDLKEGQDTTFFMESMKAADKVLIICESGYKEKANKRKGGVGTETQIITPDIYDNVSQEKYIPIVAQRDEMGQHYIPTFIESRLYIDLSSFDSFEENYEKLLRNIYQVPLYNKPELGKAPAYLFQPETSHSKTASILRQMKSNVDRYPQRLKHQWGSFTDNYMESLKDFTIEEVENPNEIDEIILERLSSMLALRDDYIEGLEVMVLADSLDVDNIVDFFEKIYSFTEFRGSGSYYETQFDHYKFLITELFLYTALILLKAKKYNTLSQLTNAEFVINSKRNHSVLSSFASLKFYPASLEQRNRRLELRRLSLYADMLVQRAETKYKQELIESDIVLYNISKFLTDEEVWGGVWFPSTYIYAREFGSTIKLFHKLKSRNHFEEIKVLFNNPNEDVFKSKIVEMSIDQGHSGSWDRVPLIRTYVKPEEVCSKP</sequence>
<dbReference type="RefSeq" id="WP_076219123.1">
    <property type="nucleotide sequence ID" value="NZ_MPVM01000007.1"/>
</dbReference>
<keyword evidence="3" id="KW-1185">Reference proteome</keyword>
<proteinExistence type="predicted"/>
<feature type="domain" description="SEFIR" evidence="1">
    <location>
        <begin position="8"/>
        <end position="141"/>
    </location>
</feature>
<dbReference type="Pfam" id="PF08357">
    <property type="entry name" value="SEFIR"/>
    <property type="match status" value="1"/>
</dbReference>
<evidence type="ECO:0000313" key="3">
    <source>
        <dbReference type="Proteomes" id="UP000187158"/>
    </source>
</evidence>
<protein>
    <recommendedName>
        <fullName evidence="1">SEFIR domain-containing protein</fullName>
    </recommendedName>
</protein>
<reference evidence="2 3" key="1">
    <citation type="submission" date="2016-11" db="EMBL/GenBank/DDBJ databases">
        <title>Paenibacillus species isolates.</title>
        <authorList>
            <person name="Beno S.M."/>
        </authorList>
    </citation>
    <scope>NUCLEOTIDE SEQUENCE [LARGE SCALE GENOMIC DNA]</scope>
    <source>
        <strain evidence="2 3">FSL H7-0433</strain>
    </source>
</reference>
<accession>A0ABX3GMD4</accession>
<dbReference type="Gene3D" id="3.40.50.10140">
    <property type="entry name" value="Toll/interleukin-1 receptor homology (TIR) domain"/>
    <property type="match status" value="1"/>
</dbReference>
<dbReference type="InterPro" id="IPR013568">
    <property type="entry name" value="SEFIR_dom"/>
</dbReference>